<dbReference type="Gene3D" id="3.30.565.10">
    <property type="entry name" value="Histidine kinase-like ATPase, C-terminal domain"/>
    <property type="match status" value="1"/>
</dbReference>
<evidence type="ECO:0000256" key="2">
    <source>
        <dbReference type="ARBA" id="ARBA00012438"/>
    </source>
</evidence>
<sequence>MVMRSERPVVLIVDDVAENLQVLGELLQPSYLVKVATSGERALKIALAYPQPDLILLDVMMPVMDGYECLRRLRENPETRKIPVIFVTALDSTEDERKGLDLGAVDYITKPIRPAIVEARVRNHLDMKATRDWLYDQNVVLEAELSRLLEILAHHLQEPVRRQFTFAQLLQRSLPKPLNEAAEMSLAQIMDGAVRLRTMLHDVVLYLAACQAPDPSALCDAENALNIAIRQVGHRLEDAGGKITRAEMPSVWLNSDQLTAIFRALITNSIDYRDPERDLHITIMANLDGSDAVFSVADNGIGIPCEFRDRVFWLFERLHADFNRPGTGIGLALVKKIVEAARGRVWIEDSDERGVKICFSLPRRTE</sequence>
<dbReference type="Gene3D" id="3.40.50.2300">
    <property type="match status" value="1"/>
</dbReference>
<dbReference type="InterPro" id="IPR036890">
    <property type="entry name" value="HATPase_C_sf"/>
</dbReference>
<feature type="domain" description="Histidine kinase" evidence="5">
    <location>
        <begin position="151"/>
        <end position="365"/>
    </location>
</feature>
<dbReference type="GO" id="GO:0000155">
    <property type="term" value="F:phosphorelay sensor kinase activity"/>
    <property type="evidence" value="ECO:0007669"/>
    <property type="project" value="InterPro"/>
</dbReference>
<dbReference type="PANTHER" id="PTHR43547">
    <property type="entry name" value="TWO-COMPONENT HISTIDINE KINASE"/>
    <property type="match status" value="1"/>
</dbReference>
<dbReference type="InterPro" id="IPR036097">
    <property type="entry name" value="HisK_dim/P_sf"/>
</dbReference>
<dbReference type="Proteomes" id="UP000251075">
    <property type="component" value="Unassembled WGS sequence"/>
</dbReference>
<accession>A0A364NVF4</accession>
<comment type="caution">
    <text evidence="7">The sequence shown here is derived from an EMBL/GenBank/DDBJ whole genome shotgun (WGS) entry which is preliminary data.</text>
</comment>
<dbReference type="OrthoDB" id="7325042at2"/>
<keyword evidence="8" id="KW-1185">Reference proteome</keyword>
<gene>
    <name evidence="7" type="ORF">CU669_15725</name>
</gene>
<dbReference type="EC" id="2.7.13.3" evidence="2"/>
<dbReference type="SUPFAM" id="SSF47384">
    <property type="entry name" value="Homodimeric domain of signal transducing histidine kinase"/>
    <property type="match status" value="1"/>
</dbReference>
<evidence type="ECO:0000256" key="1">
    <source>
        <dbReference type="ARBA" id="ARBA00000085"/>
    </source>
</evidence>
<name>A0A364NVF4_9PROT</name>
<dbReference type="PANTHER" id="PTHR43547:SF2">
    <property type="entry name" value="HYBRID SIGNAL TRANSDUCTION HISTIDINE KINASE C"/>
    <property type="match status" value="1"/>
</dbReference>
<dbReference type="PROSITE" id="PS50110">
    <property type="entry name" value="RESPONSE_REGULATORY"/>
    <property type="match status" value="1"/>
</dbReference>
<dbReference type="SMART" id="SM00387">
    <property type="entry name" value="HATPase_c"/>
    <property type="match status" value="1"/>
</dbReference>
<dbReference type="SUPFAM" id="SSF52172">
    <property type="entry name" value="CheY-like"/>
    <property type="match status" value="1"/>
</dbReference>
<dbReference type="SMART" id="SM00448">
    <property type="entry name" value="REC"/>
    <property type="match status" value="1"/>
</dbReference>
<dbReference type="InterPro" id="IPR005467">
    <property type="entry name" value="His_kinase_dom"/>
</dbReference>
<dbReference type="InterPro" id="IPR001789">
    <property type="entry name" value="Sig_transdc_resp-reg_receiver"/>
</dbReference>
<keyword evidence="3 4" id="KW-0597">Phosphoprotein</keyword>
<dbReference type="PRINTS" id="PR00344">
    <property type="entry name" value="BCTRLSENSOR"/>
</dbReference>
<dbReference type="InterPro" id="IPR011006">
    <property type="entry name" value="CheY-like_superfamily"/>
</dbReference>
<proteinExistence type="predicted"/>
<evidence type="ECO:0000256" key="4">
    <source>
        <dbReference type="PROSITE-ProRule" id="PRU00169"/>
    </source>
</evidence>
<dbReference type="SUPFAM" id="SSF55874">
    <property type="entry name" value="ATPase domain of HSP90 chaperone/DNA topoisomerase II/histidine kinase"/>
    <property type="match status" value="1"/>
</dbReference>
<dbReference type="AlphaFoldDB" id="A0A364NVF4"/>
<dbReference type="RefSeq" id="WP_112146419.1">
    <property type="nucleotide sequence ID" value="NZ_PGTO01000015.1"/>
</dbReference>
<dbReference type="Pfam" id="PF02518">
    <property type="entry name" value="HATPase_c"/>
    <property type="match status" value="1"/>
</dbReference>
<comment type="catalytic activity">
    <reaction evidence="1">
        <text>ATP + protein L-histidine = ADP + protein N-phospho-L-histidine.</text>
        <dbReference type="EC" id="2.7.13.3"/>
    </reaction>
</comment>
<evidence type="ECO:0000256" key="3">
    <source>
        <dbReference type="ARBA" id="ARBA00022553"/>
    </source>
</evidence>
<dbReference type="PROSITE" id="PS50109">
    <property type="entry name" value="HIS_KIN"/>
    <property type="match status" value="1"/>
</dbReference>
<reference evidence="7 8" key="1">
    <citation type="submission" date="2017-11" db="EMBL/GenBank/DDBJ databases">
        <title>Draft genome sequence of magnetotactic bacterium Magnetospirillum kuznetsovii LBB-42.</title>
        <authorList>
            <person name="Grouzdev D.S."/>
            <person name="Rysina M.S."/>
            <person name="Baslerov R.V."/>
            <person name="Koziaeva V."/>
        </authorList>
    </citation>
    <scope>NUCLEOTIDE SEQUENCE [LARGE SCALE GENOMIC DNA]</scope>
    <source>
        <strain evidence="7 8">LBB-42</strain>
    </source>
</reference>
<evidence type="ECO:0000259" key="6">
    <source>
        <dbReference type="PROSITE" id="PS50110"/>
    </source>
</evidence>
<dbReference type="CDD" id="cd19920">
    <property type="entry name" value="REC_PA4781-like"/>
    <property type="match status" value="1"/>
</dbReference>
<dbReference type="EMBL" id="PGTO01000015">
    <property type="protein sequence ID" value="RAU20885.1"/>
    <property type="molecule type" value="Genomic_DNA"/>
</dbReference>
<feature type="modified residue" description="4-aspartylphosphate" evidence="4">
    <location>
        <position position="58"/>
    </location>
</feature>
<dbReference type="InterPro" id="IPR003594">
    <property type="entry name" value="HATPase_dom"/>
</dbReference>
<dbReference type="InterPro" id="IPR004358">
    <property type="entry name" value="Sig_transdc_His_kin-like_C"/>
</dbReference>
<protein>
    <recommendedName>
        <fullName evidence="2">histidine kinase</fullName>
        <ecNumber evidence="2">2.7.13.3</ecNumber>
    </recommendedName>
</protein>
<evidence type="ECO:0000313" key="8">
    <source>
        <dbReference type="Proteomes" id="UP000251075"/>
    </source>
</evidence>
<dbReference type="Pfam" id="PF00072">
    <property type="entry name" value="Response_reg"/>
    <property type="match status" value="1"/>
</dbReference>
<evidence type="ECO:0000259" key="5">
    <source>
        <dbReference type="PROSITE" id="PS50109"/>
    </source>
</evidence>
<evidence type="ECO:0000313" key="7">
    <source>
        <dbReference type="EMBL" id="RAU20885.1"/>
    </source>
</evidence>
<feature type="domain" description="Response regulatory" evidence="6">
    <location>
        <begin position="9"/>
        <end position="125"/>
    </location>
</feature>
<organism evidence="7 8">
    <name type="scientific">Paramagnetospirillum kuznetsovii</name>
    <dbReference type="NCBI Taxonomy" id="2053833"/>
    <lineage>
        <taxon>Bacteria</taxon>
        <taxon>Pseudomonadati</taxon>
        <taxon>Pseudomonadota</taxon>
        <taxon>Alphaproteobacteria</taxon>
        <taxon>Rhodospirillales</taxon>
        <taxon>Magnetospirillaceae</taxon>
        <taxon>Paramagnetospirillum</taxon>
    </lineage>
</organism>